<dbReference type="AlphaFoldDB" id="A0A0M7AKC8"/>
<sequence length="36" mass="4270">MFKALFQKRRRNYQWKPAIDTSNPRIAASLTTFPTN</sequence>
<name>A0A0M7AKC8_9HYPH</name>
<accession>A0A0M7AKC8</accession>
<evidence type="ECO:0000313" key="2">
    <source>
        <dbReference type="Proteomes" id="UP000053235"/>
    </source>
</evidence>
<dbReference type="STRING" id="388408.LAX5112_04191"/>
<protein>
    <submittedName>
        <fullName evidence="1">Uncharacterized protein</fullName>
    </submittedName>
</protein>
<dbReference type="Proteomes" id="UP000053235">
    <property type="component" value="Unassembled WGS sequence"/>
</dbReference>
<proteinExistence type="predicted"/>
<dbReference type="EMBL" id="CXWD01000020">
    <property type="protein sequence ID" value="CTQ75339.1"/>
    <property type="molecule type" value="Genomic_DNA"/>
</dbReference>
<evidence type="ECO:0000313" key="1">
    <source>
        <dbReference type="EMBL" id="CTQ75339.1"/>
    </source>
</evidence>
<keyword evidence="2" id="KW-1185">Reference proteome</keyword>
<reference evidence="2" key="1">
    <citation type="submission" date="2015-07" db="EMBL/GenBank/DDBJ databases">
        <authorList>
            <person name="Rodrigo-Torres Lidia"/>
            <person name="Arahal R.David."/>
        </authorList>
    </citation>
    <scope>NUCLEOTIDE SEQUENCE [LARGE SCALE GENOMIC DNA]</scope>
    <source>
        <strain evidence="2">CECT 5112</strain>
    </source>
</reference>
<organism evidence="1 2">
    <name type="scientific">Roseibium alexandrii</name>
    <dbReference type="NCBI Taxonomy" id="388408"/>
    <lineage>
        <taxon>Bacteria</taxon>
        <taxon>Pseudomonadati</taxon>
        <taxon>Pseudomonadota</taxon>
        <taxon>Alphaproteobacteria</taxon>
        <taxon>Hyphomicrobiales</taxon>
        <taxon>Stappiaceae</taxon>
        <taxon>Roseibium</taxon>
    </lineage>
</organism>
<gene>
    <name evidence="1" type="ORF">LAX5112_04191</name>
</gene>